<evidence type="ECO:0008006" key="4">
    <source>
        <dbReference type="Google" id="ProtNLM"/>
    </source>
</evidence>
<keyword evidence="1" id="KW-0472">Membrane</keyword>
<gene>
    <name evidence="2" type="ORF">BDY21DRAFT_351578</name>
</gene>
<reference evidence="2" key="1">
    <citation type="journal article" date="2020" name="Stud. Mycol.">
        <title>101 Dothideomycetes genomes: a test case for predicting lifestyles and emergence of pathogens.</title>
        <authorList>
            <person name="Haridas S."/>
            <person name="Albert R."/>
            <person name="Binder M."/>
            <person name="Bloem J."/>
            <person name="Labutti K."/>
            <person name="Salamov A."/>
            <person name="Andreopoulos B."/>
            <person name="Baker S."/>
            <person name="Barry K."/>
            <person name="Bills G."/>
            <person name="Bluhm B."/>
            <person name="Cannon C."/>
            <person name="Castanera R."/>
            <person name="Culley D."/>
            <person name="Daum C."/>
            <person name="Ezra D."/>
            <person name="Gonzalez J."/>
            <person name="Henrissat B."/>
            <person name="Kuo A."/>
            <person name="Liang C."/>
            <person name="Lipzen A."/>
            <person name="Lutzoni F."/>
            <person name="Magnuson J."/>
            <person name="Mondo S."/>
            <person name="Nolan M."/>
            <person name="Ohm R."/>
            <person name="Pangilinan J."/>
            <person name="Park H.-J."/>
            <person name="Ramirez L."/>
            <person name="Alfaro M."/>
            <person name="Sun H."/>
            <person name="Tritt A."/>
            <person name="Yoshinaga Y."/>
            <person name="Zwiers L.-H."/>
            <person name="Turgeon B."/>
            <person name="Goodwin S."/>
            <person name="Spatafora J."/>
            <person name="Crous P."/>
            <person name="Grigoriev I."/>
        </authorList>
    </citation>
    <scope>NUCLEOTIDE SEQUENCE</scope>
    <source>
        <strain evidence="2">ATCC 16933</strain>
    </source>
</reference>
<dbReference type="Proteomes" id="UP000799766">
    <property type="component" value="Unassembled WGS sequence"/>
</dbReference>
<feature type="transmembrane region" description="Helical" evidence="1">
    <location>
        <begin position="135"/>
        <end position="153"/>
    </location>
</feature>
<evidence type="ECO:0000256" key="1">
    <source>
        <dbReference type="SAM" id="Phobius"/>
    </source>
</evidence>
<evidence type="ECO:0000313" key="3">
    <source>
        <dbReference type="Proteomes" id="UP000799766"/>
    </source>
</evidence>
<keyword evidence="3" id="KW-1185">Reference proteome</keyword>
<name>A0A6A6NSK6_9PEZI</name>
<proteinExistence type="predicted"/>
<organism evidence="2 3">
    <name type="scientific">Lineolata rhizophorae</name>
    <dbReference type="NCBI Taxonomy" id="578093"/>
    <lineage>
        <taxon>Eukaryota</taxon>
        <taxon>Fungi</taxon>
        <taxon>Dikarya</taxon>
        <taxon>Ascomycota</taxon>
        <taxon>Pezizomycotina</taxon>
        <taxon>Dothideomycetes</taxon>
        <taxon>Dothideomycetes incertae sedis</taxon>
        <taxon>Lineolatales</taxon>
        <taxon>Lineolataceae</taxon>
        <taxon>Lineolata</taxon>
    </lineage>
</organism>
<protein>
    <recommendedName>
        <fullName evidence="4">Transmembrane protein</fullName>
    </recommendedName>
</protein>
<accession>A0A6A6NSK6</accession>
<evidence type="ECO:0000313" key="2">
    <source>
        <dbReference type="EMBL" id="KAF2454775.1"/>
    </source>
</evidence>
<dbReference type="AlphaFoldDB" id="A0A6A6NSK6"/>
<dbReference type="EMBL" id="MU001689">
    <property type="protein sequence ID" value="KAF2454775.1"/>
    <property type="molecule type" value="Genomic_DNA"/>
</dbReference>
<keyword evidence="1" id="KW-0812">Transmembrane</keyword>
<keyword evidence="1" id="KW-1133">Transmembrane helix</keyword>
<sequence length="205" mass="22817">MPRSSPRGDRLCFSLSLSPAQPFACLDWLGNQGGAQAPAATPSRAAAEFAFSNLVPSISSSSSSFVQCRIDRGSCSLSSPAPHGHGVAEPFFFFFLLGEKGRREKKRKRDGAMATSSRVRWLVRLFHVFSGLKDFFFFSFLLFIFFSPLWLGAGKWDRRDRAGQAGNREDNGKMGGTFFHVCFLPFFVPEDGLSLPQIYRIRDAI</sequence>